<organism evidence="2 3">
    <name type="scientific">Halorubrum salipaludis</name>
    <dbReference type="NCBI Taxonomy" id="2032630"/>
    <lineage>
        <taxon>Archaea</taxon>
        <taxon>Methanobacteriati</taxon>
        <taxon>Methanobacteriota</taxon>
        <taxon>Stenosarchaea group</taxon>
        <taxon>Halobacteria</taxon>
        <taxon>Halobacteriales</taxon>
        <taxon>Haloferacaceae</taxon>
        <taxon>Halorubrum</taxon>
    </lineage>
</organism>
<accession>A0A2A2FKP2</accession>
<keyword evidence="1" id="KW-0812">Transmembrane</keyword>
<gene>
    <name evidence="2" type="ORF">CK500_00855</name>
</gene>
<evidence type="ECO:0000313" key="3">
    <source>
        <dbReference type="Proteomes" id="UP000218083"/>
    </source>
</evidence>
<dbReference type="Proteomes" id="UP000218083">
    <property type="component" value="Unassembled WGS sequence"/>
</dbReference>
<dbReference type="EMBL" id="NSKC01000001">
    <property type="protein sequence ID" value="PAU85247.1"/>
    <property type="molecule type" value="Genomic_DNA"/>
</dbReference>
<proteinExistence type="predicted"/>
<reference evidence="2 3" key="1">
    <citation type="submission" date="2017-08" db="EMBL/GenBank/DDBJ databases">
        <title>The strain WRN001 was isolated from Binhai saline alkaline soil, Tianjin, China.</title>
        <authorList>
            <person name="Liu D."/>
            <person name="Zhang G."/>
        </authorList>
    </citation>
    <scope>NUCLEOTIDE SEQUENCE [LARGE SCALE GENOMIC DNA]</scope>
    <source>
        <strain evidence="2 3">WN019</strain>
    </source>
</reference>
<sequence>MGLRTASQQNGLLLAGLLLFIGWGALTALNVATSAGPIAADWWIGQHGVGAVVGAVVLLALVGFAIALVGELNEDGPAPDEWPPQ</sequence>
<feature type="transmembrane region" description="Helical" evidence="1">
    <location>
        <begin position="12"/>
        <end position="32"/>
    </location>
</feature>
<keyword evidence="1" id="KW-1133">Transmembrane helix</keyword>
<name>A0A2A2FKP2_9EURY</name>
<keyword evidence="1" id="KW-0472">Membrane</keyword>
<dbReference type="RefSeq" id="WP_095635369.1">
    <property type="nucleotide sequence ID" value="NZ_NSKC01000001.1"/>
</dbReference>
<dbReference type="AlphaFoldDB" id="A0A2A2FKP2"/>
<comment type="caution">
    <text evidence="2">The sequence shown here is derived from an EMBL/GenBank/DDBJ whole genome shotgun (WGS) entry which is preliminary data.</text>
</comment>
<keyword evidence="3" id="KW-1185">Reference proteome</keyword>
<evidence type="ECO:0000313" key="2">
    <source>
        <dbReference type="EMBL" id="PAU85247.1"/>
    </source>
</evidence>
<evidence type="ECO:0000256" key="1">
    <source>
        <dbReference type="SAM" id="Phobius"/>
    </source>
</evidence>
<feature type="transmembrane region" description="Helical" evidence="1">
    <location>
        <begin position="44"/>
        <end position="69"/>
    </location>
</feature>
<protein>
    <submittedName>
        <fullName evidence="2">Uncharacterized protein</fullName>
    </submittedName>
</protein>